<dbReference type="Proteomes" id="UP000008827">
    <property type="component" value="Chromosome 8"/>
</dbReference>
<name>K7L9V7_SOYBN</name>
<feature type="compositionally biased region" description="Polar residues" evidence="5">
    <location>
        <begin position="349"/>
        <end position="363"/>
    </location>
</feature>
<dbReference type="AlphaFoldDB" id="K7L9V7"/>
<feature type="compositionally biased region" description="Basic and acidic residues" evidence="5">
    <location>
        <begin position="287"/>
        <end position="301"/>
    </location>
</feature>
<feature type="compositionally biased region" description="Acidic residues" evidence="5">
    <location>
        <begin position="315"/>
        <end position="331"/>
    </location>
</feature>
<dbReference type="PaxDb" id="3847-GLYMA08G41490.1"/>
<dbReference type="GO" id="GO:0140658">
    <property type="term" value="F:ATP-dependent chromatin remodeler activity"/>
    <property type="evidence" value="ECO:0000318"/>
    <property type="project" value="GO_Central"/>
</dbReference>
<evidence type="ECO:0000256" key="2">
    <source>
        <dbReference type="ARBA" id="ARBA00007025"/>
    </source>
</evidence>
<dbReference type="SMART" id="SM01176">
    <property type="entry name" value="DUF4208"/>
    <property type="match status" value="1"/>
</dbReference>
<feature type="region of interest" description="Disordered" evidence="5">
    <location>
        <begin position="120"/>
        <end position="176"/>
    </location>
</feature>
<evidence type="ECO:0000313" key="7">
    <source>
        <dbReference type="EMBL" id="KRH45950.1"/>
    </source>
</evidence>
<reference evidence="7" key="3">
    <citation type="submission" date="2018-07" db="EMBL/GenBank/DDBJ databases">
        <title>WGS assembly of Glycine max.</title>
        <authorList>
            <person name="Schmutz J."/>
            <person name="Cannon S."/>
            <person name="Schlueter J."/>
            <person name="Ma J."/>
            <person name="Mitros T."/>
            <person name="Nelson W."/>
            <person name="Hyten D."/>
            <person name="Song Q."/>
            <person name="Thelen J."/>
            <person name="Cheng J."/>
            <person name="Xu D."/>
            <person name="Hellsten U."/>
            <person name="May G."/>
            <person name="Yu Y."/>
            <person name="Sakurai T."/>
            <person name="Umezawa T."/>
            <person name="Bhattacharyya M."/>
            <person name="Sandhu D."/>
            <person name="Valliyodan B."/>
            <person name="Lindquist E."/>
            <person name="Peto M."/>
            <person name="Grant D."/>
            <person name="Shu S."/>
            <person name="Goodstein D."/>
            <person name="Barry K."/>
            <person name="Futrell-Griggs M."/>
            <person name="Abernathy B."/>
            <person name="Du J."/>
            <person name="Tian Z."/>
            <person name="Zhu L."/>
            <person name="Gill N."/>
            <person name="Joshi T."/>
            <person name="Libault M."/>
            <person name="Sethuraman A."/>
            <person name="Zhang X."/>
            <person name="Shinozaki K."/>
            <person name="Nguyen H."/>
            <person name="Wing R."/>
            <person name="Cregan P."/>
            <person name="Specht J."/>
            <person name="Grimwood J."/>
            <person name="Rokhsar D."/>
            <person name="Stacey G."/>
            <person name="Shoemaker R."/>
            <person name="Jackson S."/>
        </authorList>
    </citation>
    <scope>NUCLEOTIDE SEQUENCE</scope>
    <source>
        <tissue evidence="7">Callus</tissue>
    </source>
</reference>
<evidence type="ECO:0000259" key="6">
    <source>
        <dbReference type="SMART" id="SM01176"/>
    </source>
</evidence>
<feature type="compositionally biased region" description="Polar residues" evidence="5">
    <location>
        <begin position="121"/>
        <end position="135"/>
    </location>
</feature>
<feature type="compositionally biased region" description="Basic and acidic residues" evidence="5">
    <location>
        <begin position="57"/>
        <end position="68"/>
    </location>
</feature>
<dbReference type="PANTHER" id="PTHR45623:SF14">
    <property type="entry name" value="CHROMODOMAIN-HELICASE-DNA-BINDING PROTEIN 1"/>
    <property type="match status" value="1"/>
</dbReference>
<evidence type="ECO:0000256" key="3">
    <source>
        <dbReference type="ARBA" id="ARBA00023125"/>
    </source>
</evidence>
<dbReference type="GO" id="GO:0042393">
    <property type="term" value="F:histone binding"/>
    <property type="evidence" value="ECO:0000318"/>
    <property type="project" value="GO_Central"/>
</dbReference>
<feature type="region of interest" description="Disordered" evidence="5">
    <location>
        <begin position="274"/>
        <end position="363"/>
    </location>
</feature>
<dbReference type="PANTHER" id="PTHR45623">
    <property type="entry name" value="CHROMODOMAIN-HELICASE-DNA-BINDING PROTEIN 3-RELATED-RELATED"/>
    <property type="match status" value="1"/>
</dbReference>
<keyword evidence="4" id="KW-0539">Nucleus</keyword>
<dbReference type="Gramene" id="KRH45950">
    <property type="protein sequence ID" value="KRH45950"/>
    <property type="gene ID" value="GLYMA_08G302800"/>
</dbReference>
<dbReference type="InParanoid" id="K7L9V7"/>
<accession>K7L9V7</accession>
<dbReference type="EnsemblPlants" id="KRH45950">
    <property type="protein sequence ID" value="KRH45950"/>
    <property type="gene ID" value="GLYMA_08G302800"/>
</dbReference>
<feature type="domain" description="Chromodomain-helicase-DNA-binding protein 1-like C-terminal" evidence="6">
    <location>
        <begin position="667"/>
        <end position="772"/>
    </location>
</feature>
<dbReference type="InterPro" id="IPR025260">
    <property type="entry name" value="CHD1-like_C"/>
</dbReference>
<reference evidence="8" key="2">
    <citation type="submission" date="2018-02" db="UniProtKB">
        <authorList>
            <consortium name="EnsemblPlants"/>
        </authorList>
    </citation>
    <scope>IDENTIFICATION</scope>
    <source>
        <strain evidence="8">Williams 82</strain>
    </source>
</reference>
<dbReference type="GO" id="GO:0034728">
    <property type="term" value="P:nucleosome organization"/>
    <property type="evidence" value="ECO:0000318"/>
    <property type="project" value="GO_Central"/>
</dbReference>
<evidence type="ECO:0000256" key="5">
    <source>
        <dbReference type="SAM" id="MobiDB-lite"/>
    </source>
</evidence>
<dbReference type="GO" id="GO:0005634">
    <property type="term" value="C:nucleus"/>
    <property type="evidence" value="ECO:0000318"/>
    <property type="project" value="GO_Central"/>
</dbReference>
<feature type="compositionally biased region" description="Acidic residues" evidence="5">
    <location>
        <begin position="147"/>
        <end position="173"/>
    </location>
</feature>
<dbReference type="GO" id="GO:0003682">
    <property type="term" value="F:chromatin binding"/>
    <property type="evidence" value="ECO:0000318"/>
    <property type="project" value="GO_Central"/>
</dbReference>
<comment type="similarity">
    <text evidence="2">Belongs to the SNF2/RAD54 helicase family.</text>
</comment>
<dbReference type="SMR" id="K7L9V7"/>
<sequence>MKMEVQYGSYSEPDGSRLQKEATTDDRVGTRESNIENMGNKTAADCQPMCPPNGSELAHESKKDRGESLDSEDDDDGLKDSGKGSIGHSGIPAEEMLSDEYYEQNGEEQSVSLHCRVVRQPTGSNSRPQQMSSIVKSRMHKSRISDDAEDNDGDADYEEEDEADEDDPDDADFEPSTWGRAADKVYLWLSSVMANKFCVTCILPYVDTQHLDSTAKRPQSKHLFSDFRGSYILKNMVCLLMFPVKCQVIILDKDWEGEVSVEADEGIDVSDNDDSYFDKKAKGRQRGKIERSIRSSKDRKYTRSSRQRRVKPSFGDEDDESTADDSDSESDGDFKSIKKRGGHAHKNNCHSAAPTSFENQTSQFRNTSKDLKIDPIQYMFCCVLIPNFHQVLKFGNEIQISLIAAEAGEAVELGSLDPKGPLLDFFGVPQKVCAPCRILATRFWFPNPAVCCPTINMTPRYVFQETDCRLYFIIKKVSSPFKIPFPSRYLILTRVQGLQLLAKRISRYEDPIAQFHVLTYLKPSNWSKGCGWNQIDDARLLLGVYYHGFGNWEIIRLDERLGLTKKIAPVELQHHETFLPRAPNLRNRSNALLEQELASLGVKNTYTKVGKKPSKKEREHLVNISLSSGQEKKKQLGSSKFNVKIRKDRLQKPLKVEPIVKEEGEMSDDEEVYEQFKEVKWMEWCQDVMIEEMKTLKRLHRLQTTNANLPTEKVLSKIRNYLQLLGRRINQIVLEHEEEPYKQDRMTTRLWKYVSTFSHLSGERLCQIYSKLKVEQNVAGVGPSHANVSRLTMFLTPFPFNFVFPSPPPKTLFFSRIPPNLS</sequence>
<dbReference type="EMBL" id="CM000841">
    <property type="protein sequence ID" value="KRH45950.1"/>
    <property type="molecule type" value="Genomic_DNA"/>
</dbReference>
<reference evidence="7 8" key="1">
    <citation type="journal article" date="2010" name="Nature">
        <title>Genome sequence of the palaeopolyploid soybean.</title>
        <authorList>
            <person name="Schmutz J."/>
            <person name="Cannon S.B."/>
            <person name="Schlueter J."/>
            <person name="Ma J."/>
            <person name="Mitros T."/>
            <person name="Nelson W."/>
            <person name="Hyten D.L."/>
            <person name="Song Q."/>
            <person name="Thelen J.J."/>
            <person name="Cheng J."/>
            <person name="Xu D."/>
            <person name="Hellsten U."/>
            <person name="May G.D."/>
            <person name="Yu Y."/>
            <person name="Sakurai T."/>
            <person name="Umezawa T."/>
            <person name="Bhattacharyya M.K."/>
            <person name="Sandhu D."/>
            <person name="Valliyodan B."/>
            <person name="Lindquist E."/>
            <person name="Peto M."/>
            <person name="Grant D."/>
            <person name="Shu S."/>
            <person name="Goodstein D."/>
            <person name="Barry K."/>
            <person name="Futrell-Griggs M."/>
            <person name="Abernathy B."/>
            <person name="Du J."/>
            <person name="Tian Z."/>
            <person name="Zhu L."/>
            <person name="Gill N."/>
            <person name="Joshi T."/>
            <person name="Libault M."/>
            <person name="Sethuraman A."/>
            <person name="Zhang X.-C."/>
            <person name="Shinozaki K."/>
            <person name="Nguyen H.T."/>
            <person name="Wing R.A."/>
            <person name="Cregan P."/>
            <person name="Specht J."/>
            <person name="Grimwood J."/>
            <person name="Rokhsar D."/>
            <person name="Stacey G."/>
            <person name="Shoemaker R.C."/>
            <person name="Jackson S.A."/>
        </authorList>
    </citation>
    <scope>NUCLEOTIDE SEQUENCE</scope>
    <source>
        <strain evidence="8">cv. Williams 82</strain>
        <tissue evidence="7">Callus</tissue>
    </source>
</reference>
<protein>
    <recommendedName>
        <fullName evidence="6">Chromodomain-helicase-DNA-binding protein 1-like C-terminal domain-containing protein</fullName>
    </recommendedName>
</protein>
<dbReference type="Pfam" id="PF13907">
    <property type="entry name" value="CHD1-like_C"/>
    <property type="match status" value="1"/>
</dbReference>
<feature type="compositionally biased region" description="Basic residues" evidence="5">
    <location>
        <begin position="302"/>
        <end position="311"/>
    </location>
</feature>
<dbReference type="Gene3D" id="1.10.10.60">
    <property type="entry name" value="Homeodomain-like"/>
    <property type="match status" value="1"/>
</dbReference>
<feature type="compositionally biased region" description="Acidic residues" evidence="5">
    <location>
        <begin position="96"/>
        <end position="106"/>
    </location>
</feature>
<dbReference type="GO" id="GO:0003677">
    <property type="term" value="F:DNA binding"/>
    <property type="evidence" value="ECO:0000318"/>
    <property type="project" value="GO_Central"/>
</dbReference>
<dbReference type="GO" id="GO:0016887">
    <property type="term" value="F:ATP hydrolysis activity"/>
    <property type="evidence" value="ECO:0000318"/>
    <property type="project" value="GO_Central"/>
</dbReference>
<dbReference type="InterPro" id="IPR056302">
    <property type="entry name" value="CHD1-2/Hrp3_HTH"/>
</dbReference>
<gene>
    <name evidence="7" type="ORF">GLYMA_08G302800</name>
</gene>
<keyword evidence="3" id="KW-0238">DNA-binding</keyword>
<dbReference type="GO" id="GO:0000785">
    <property type="term" value="C:chromatin"/>
    <property type="evidence" value="ECO:0000318"/>
    <property type="project" value="GO_Central"/>
</dbReference>
<feature type="compositionally biased region" description="Basic and acidic residues" evidence="5">
    <location>
        <begin position="14"/>
        <end position="34"/>
    </location>
</feature>
<organism evidence="7">
    <name type="scientific">Glycine max</name>
    <name type="common">Soybean</name>
    <name type="synonym">Glycine hispida</name>
    <dbReference type="NCBI Taxonomy" id="3847"/>
    <lineage>
        <taxon>Eukaryota</taxon>
        <taxon>Viridiplantae</taxon>
        <taxon>Streptophyta</taxon>
        <taxon>Embryophyta</taxon>
        <taxon>Tracheophyta</taxon>
        <taxon>Spermatophyta</taxon>
        <taxon>Magnoliopsida</taxon>
        <taxon>eudicotyledons</taxon>
        <taxon>Gunneridae</taxon>
        <taxon>Pentapetalae</taxon>
        <taxon>rosids</taxon>
        <taxon>fabids</taxon>
        <taxon>Fabales</taxon>
        <taxon>Fabaceae</taxon>
        <taxon>Papilionoideae</taxon>
        <taxon>50 kb inversion clade</taxon>
        <taxon>NPAAA clade</taxon>
        <taxon>indigoferoid/millettioid clade</taxon>
        <taxon>Phaseoleae</taxon>
        <taxon>Glycine</taxon>
        <taxon>Glycine subgen. Soja</taxon>
    </lineage>
</organism>
<dbReference type="Pfam" id="PF23588">
    <property type="entry name" value="HTH_CHD1_Hrp3"/>
    <property type="match status" value="1"/>
</dbReference>
<proteinExistence type="inferred from homology"/>
<evidence type="ECO:0000256" key="4">
    <source>
        <dbReference type="ARBA" id="ARBA00023242"/>
    </source>
</evidence>
<comment type="subcellular location">
    <subcellularLocation>
        <location evidence="1">Nucleus</location>
    </subcellularLocation>
</comment>
<dbReference type="eggNOG" id="KOG0384">
    <property type="taxonomic scope" value="Eukaryota"/>
</dbReference>
<evidence type="ECO:0000313" key="8">
    <source>
        <dbReference type="EnsemblPlants" id="KRH45950"/>
    </source>
</evidence>
<keyword evidence="9" id="KW-1185">Reference proteome</keyword>
<feature type="region of interest" description="Disordered" evidence="5">
    <location>
        <begin position="1"/>
        <end position="108"/>
    </location>
</feature>
<dbReference type="STRING" id="3847.K7L9V7"/>
<evidence type="ECO:0000256" key="1">
    <source>
        <dbReference type="ARBA" id="ARBA00004123"/>
    </source>
</evidence>
<evidence type="ECO:0000313" key="9">
    <source>
        <dbReference type="Proteomes" id="UP000008827"/>
    </source>
</evidence>
<dbReference type="HOGENOM" id="CLU_344327_0_0_1"/>
<feature type="compositionally biased region" description="Basic residues" evidence="5">
    <location>
        <begin position="337"/>
        <end position="348"/>
    </location>
</feature>